<gene>
    <name evidence="8" type="ORF">AAHA92_23240</name>
</gene>
<feature type="transmembrane region" description="Helical" evidence="7">
    <location>
        <begin position="199"/>
        <end position="217"/>
    </location>
</feature>
<comment type="subcellular location">
    <subcellularLocation>
        <location evidence="1">Membrane</location>
        <topology evidence="1">Multi-pass membrane protein</topology>
    </subcellularLocation>
</comment>
<feature type="transmembrane region" description="Helical" evidence="7">
    <location>
        <begin position="143"/>
        <end position="163"/>
    </location>
</feature>
<comment type="similarity">
    <text evidence="2">Belongs to the SLC35F solute transporter family.</text>
</comment>
<dbReference type="GO" id="GO:0016020">
    <property type="term" value="C:membrane"/>
    <property type="evidence" value="ECO:0007669"/>
    <property type="project" value="UniProtKB-SubCell"/>
</dbReference>
<evidence type="ECO:0000256" key="6">
    <source>
        <dbReference type="ARBA" id="ARBA00023136"/>
    </source>
</evidence>
<reference evidence="8 9" key="1">
    <citation type="submission" date="2024-06" db="EMBL/GenBank/DDBJ databases">
        <title>A chromosome level genome sequence of Diviner's sage (Salvia divinorum).</title>
        <authorList>
            <person name="Ford S.A."/>
            <person name="Ro D.-K."/>
            <person name="Ness R.W."/>
            <person name="Phillips M.A."/>
        </authorList>
    </citation>
    <scope>NUCLEOTIDE SEQUENCE [LARGE SCALE GENOMIC DNA]</scope>
    <source>
        <strain evidence="8">SAF-2024a</strain>
        <tissue evidence="8">Leaf</tissue>
    </source>
</reference>
<evidence type="ECO:0000256" key="7">
    <source>
        <dbReference type="SAM" id="Phobius"/>
    </source>
</evidence>
<feature type="transmembrane region" description="Helical" evidence="7">
    <location>
        <begin position="12"/>
        <end position="33"/>
    </location>
</feature>
<dbReference type="PANTHER" id="PTHR23051:SF0">
    <property type="entry name" value="SOLUTE CARRIER FAMILY 35 MEMBER F5"/>
    <property type="match status" value="1"/>
</dbReference>
<dbReference type="InterPro" id="IPR037185">
    <property type="entry name" value="EmrE-like"/>
</dbReference>
<evidence type="ECO:0000256" key="5">
    <source>
        <dbReference type="ARBA" id="ARBA00022989"/>
    </source>
</evidence>
<comment type="caution">
    <text evidence="8">The sequence shown here is derived from an EMBL/GenBank/DDBJ whole genome shotgun (WGS) entry which is preliminary data.</text>
</comment>
<name>A0ABD1GRB1_SALDI</name>
<keyword evidence="6 7" id="KW-0472">Membrane</keyword>
<proteinExistence type="inferred from homology"/>
<feature type="transmembrane region" description="Helical" evidence="7">
    <location>
        <begin position="175"/>
        <end position="192"/>
    </location>
</feature>
<evidence type="ECO:0000256" key="4">
    <source>
        <dbReference type="ARBA" id="ARBA00022692"/>
    </source>
</evidence>
<keyword evidence="5 7" id="KW-1133">Transmembrane helix</keyword>
<sequence>MRDQVWRWVLGLIYIFAVATIWIAASFVVQSVVDEGVSPFLVTYICNSLFVVYIPLVEIGRYLEDRYGSIFYWLNRRNDASLQGSKLSEEAILLHSNEISNELNPGLVALAQQEAADHGEVGVVGDEPGAGLDGKGRWTRWRVAKVSILICPIWFMAQLTFNLSLKYTTVTSNTILSSASSLFTFLVALVFLGEKFTWLKLISVLLCMGGVIIVSLGDSGSGSNEVATNPVLGDVLSLLSAAFYAVYITLIRQKLPDEDDKAQGSVSMAQFLGFLGLFNLLFFFPVALILESSKLGLLNTLTGKQFGLIVGKGLLDNVLSDYLWAKAVLLTTTTVATAGLSIQVPLATIVDSLIGNVPHPLDYVGAVAVMIGFTGLNFPSNTLSTTKEAHLELETGNTTTDVHNHISNAAN</sequence>
<evidence type="ECO:0000256" key="3">
    <source>
        <dbReference type="ARBA" id="ARBA00022448"/>
    </source>
</evidence>
<dbReference type="Gene3D" id="1.10.3730.20">
    <property type="match status" value="1"/>
</dbReference>
<dbReference type="Proteomes" id="UP001567538">
    <property type="component" value="Unassembled WGS sequence"/>
</dbReference>
<keyword evidence="9" id="KW-1185">Reference proteome</keyword>
<dbReference type="AlphaFoldDB" id="A0ABD1GRB1"/>
<evidence type="ECO:0000256" key="1">
    <source>
        <dbReference type="ARBA" id="ARBA00004141"/>
    </source>
</evidence>
<feature type="transmembrane region" description="Helical" evidence="7">
    <location>
        <begin position="271"/>
        <end position="290"/>
    </location>
</feature>
<organism evidence="8 9">
    <name type="scientific">Salvia divinorum</name>
    <name type="common">Maria pastora</name>
    <name type="synonym">Diviner's sage</name>
    <dbReference type="NCBI Taxonomy" id="28513"/>
    <lineage>
        <taxon>Eukaryota</taxon>
        <taxon>Viridiplantae</taxon>
        <taxon>Streptophyta</taxon>
        <taxon>Embryophyta</taxon>
        <taxon>Tracheophyta</taxon>
        <taxon>Spermatophyta</taxon>
        <taxon>Magnoliopsida</taxon>
        <taxon>eudicotyledons</taxon>
        <taxon>Gunneridae</taxon>
        <taxon>Pentapetalae</taxon>
        <taxon>asterids</taxon>
        <taxon>lamiids</taxon>
        <taxon>Lamiales</taxon>
        <taxon>Lamiaceae</taxon>
        <taxon>Nepetoideae</taxon>
        <taxon>Mentheae</taxon>
        <taxon>Salviinae</taxon>
        <taxon>Salvia</taxon>
        <taxon>Salvia subgen. Calosphace</taxon>
    </lineage>
</organism>
<evidence type="ECO:0000256" key="2">
    <source>
        <dbReference type="ARBA" id="ARBA00007863"/>
    </source>
</evidence>
<accession>A0ABD1GRB1</accession>
<keyword evidence="4 7" id="KW-0812">Transmembrane</keyword>
<evidence type="ECO:0000313" key="8">
    <source>
        <dbReference type="EMBL" id="KAL1546673.1"/>
    </source>
</evidence>
<keyword evidence="3" id="KW-0813">Transport</keyword>
<dbReference type="InterPro" id="IPR009262">
    <property type="entry name" value="SLC35_F1/F2/F6"/>
</dbReference>
<feature type="transmembrane region" description="Helical" evidence="7">
    <location>
        <begin position="229"/>
        <end position="250"/>
    </location>
</feature>
<dbReference type="EMBL" id="JBEAFC010000008">
    <property type="protein sequence ID" value="KAL1546673.1"/>
    <property type="molecule type" value="Genomic_DNA"/>
</dbReference>
<protein>
    <submittedName>
        <fullName evidence="8">Solute carrier family 35 member F5-like</fullName>
    </submittedName>
</protein>
<feature type="transmembrane region" description="Helical" evidence="7">
    <location>
        <begin position="39"/>
        <end position="57"/>
    </location>
</feature>
<dbReference type="SUPFAM" id="SSF103481">
    <property type="entry name" value="Multidrug resistance efflux transporter EmrE"/>
    <property type="match status" value="1"/>
</dbReference>
<evidence type="ECO:0000313" key="9">
    <source>
        <dbReference type="Proteomes" id="UP001567538"/>
    </source>
</evidence>
<dbReference type="Pfam" id="PF06027">
    <property type="entry name" value="SLC35F"/>
    <property type="match status" value="1"/>
</dbReference>
<dbReference type="PANTHER" id="PTHR23051">
    <property type="entry name" value="SOLUTE CARRIER FAMILY 35, MEMBER F5"/>
    <property type="match status" value="1"/>
</dbReference>